<dbReference type="EMBL" id="AAIBEK010000007">
    <property type="protein sequence ID" value="ECC3454074.1"/>
    <property type="molecule type" value="Genomic_DNA"/>
</dbReference>
<name>A0A3U8C0A3_SALET</name>
<dbReference type="Gene3D" id="3.30.70.3580">
    <property type="entry name" value="Antirestriction protein"/>
    <property type="match status" value="1"/>
</dbReference>
<evidence type="ECO:0000313" key="3">
    <source>
        <dbReference type="EMBL" id="ECH9795012.1"/>
    </source>
</evidence>
<comment type="similarity">
    <text evidence="1">Belongs to the antirestriction protein family.</text>
</comment>
<dbReference type="InterPro" id="IPR042297">
    <property type="entry name" value="Antirestriction_sf"/>
</dbReference>
<sequence length="152" mass="17336">MTTQTQCELMTANESQFDLTATPVPDEQRLDFWPLYFGDIPKWISLEPRIFAWMEHFCDEYSGGIWSFYTLSNGGAFMAPDADGGDKWHLFNSMNGNDAEMSVVAAGIAVCLIEYSHHACRTECDAMTAHYYRLRDYALQHPEAHAILRIID</sequence>
<protein>
    <submittedName>
        <fullName evidence="4">Antirestriction protein</fullName>
    </submittedName>
</protein>
<accession>A0A3U8C0A3</accession>
<reference evidence="2" key="2">
    <citation type="submission" date="2018-07" db="EMBL/GenBank/DDBJ databases">
        <authorList>
            <consortium name="GenomeTrakr network: Whole genome sequencing for foodborne pathogen traceback"/>
        </authorList>
    </citation>
    <scope>NUCLEOTIDE SEQUENCE</scope>
    <source>
        <strain evidence="3">NY-N13148</strain>
        <strain evidence="2">WAPHL_SAL-A00798</strain>
    </source>
</reference>
<dbReference type="RefSeq" id="WP_023233117.1">
    <property type="nucleotide sequence ID" value="NZ_CP160157.1"/>
</dbReference>
<proteinExistence type="inferred from homology"/>
<evidence type="ECO:0000313" key="4">
    <source>
        <dbReference type="EMBL" id="HAC6957756.1"/>
    </source>
</evidence>
<reference evidence="4" key="3">
    <citation type="submission" date="2018-07" db="EMBL/GenBank/DDBJ databases">
        <authorList>
            <consortium name="NCBI Pathogen Detection Project"/>
        </authorList>
    </citation>
    <scope>NUCLEOTIDE SEQUENCE</scope>
    <source>
        <strain evidence="4">13-2002</strain>
    </source>
</reference>
<gene>
    <name evidence="2" type="ORF">ACH21_08890</name>
    <name evidence="4" type="ORF">G0D52_15665</name>
    <name evidence="3" type="ORF">XT48_19075</name>
</gene>
<evidence type="ECO:0000313" key="2">
    <source>
        <dbReference type="EMBL" id="ECC3454074.1"/>
    </source>
</evidence>
<reference evidence="4" key="1">
    <citation type="journal article" date="2018" name="Genome Biol.">
        <title>SKESA: strategic k-mer extension for scrupulous assemblies.</title>
        <authorList>
            <person name="Souvorov A."/>
            <person name="Agarwala R."/>
            <person name="Lipman D.J."/>
        </authorList>
    </citation>
    <scope>NUCLEOTIDE SEQUENCE</scope>
    <source>
        <strain evidence="4">13-2002</strain>
    </source>
</reference>
<dbReference type="Pfam" id="PF03230">
    <property type="entry name" value="Antirestrict"/>
    <property type="match status" value="1"/>
</dbReference>
<dbReference type="AlphaFoldDB" id="A0A3U8C0A3"/>
<evidence type="ECO:0000256" key="1">
    <source>
        <dbReference type="ARBA" id="ARBA00008618"/>
    </source>
</evidence>
<organism evidence="4">
    <name type="scientific">Salmonella enterica I</name>
    <dbReference type="NCBI Taxonomy" id="59201"/>
    <lineage>
        <taxon>Bacteria</taxon>
        <taxon>Pseudomonadati</taxon>
        <taxon>Pseudomonadota</taxon>
        <taxon>Gammaproteobacteria</taxon>
        <taxon>Enterobacterales</taxon>
        <taxon>Enterobacteriaceae</taxon>
        <taxon>Salmonella</taxon>
    </lineage>
</organism>
<dbReference type="InterPro" id="IPR004914">
    <property type="entry name" value="Antirestrict"/>
</dbReference>
<dbReference type="EMBL" id="DAAMJU010000029">
    <property type="protein sequence ID" value="HAC6957756.1"/>
    <property type="molecule type" value="Genomic_DNA"/>
</dbReference>
<dbReference type="EMBL" id="AAITSG010000011">
    <property type="protein sequence ID" value="ECH9795012.1"/>
    <property type="molecule type" value="Genomic_DNA"/>
</dbReference>
<comment type="caution">
    <text evidence="4">The sequence shown here is derived from an EMBL/GenBank/DDBJ whole genome shotgun (WGS) entry which is preliminary data.</text>
</comment>